<dbReference type="AlphaFoldDB" id="A0A0C9VDP9"/>
<dbReference type="HOGENOM" id="CLU_559179_0_0_1"/>
<reference evidence="3 4" key="1">
    <citation type="submission" date="2014-06" db="EMBL/GenBank/DDBJ databases">
        <title>Evolutionary Origins and Diversification of the Mycorrhizal Mutualists.</title>
        <authorList>
            <consortium name="DOE Joint Genome Institute"/>
            <consortium name="Mycorrhizal Genomics Consortium"/>
            <person name="Kohler A."/>
            <person name="Kuo A."/>
            <person name="Nagy L.G."/>
            <person name="Floudas D."/>
            <person name="Copeland A."/>
            <person name="Barry K.W."/>
            <person name="Cichocki N."/>
            <person name="Veneault-Fourrey C."/>
            <person name="LaButti K."/>
            <person name="Lindquist E.A."/>
            <person name="Lipzen A."/>
            <person name="Lundell T."/>
            <person name="Morin E."/>
            <person name="Murat C."/>
            <person name="Riley R."/>
            <person name="Ohm R."/>
            <person name="Sun H."/>
            <person name="Tunlid A."/>
            <person name="Henrissat B."/>
            <person name="Grigoriev I.V."/>
            <person name="Hibbett D.S."/>
            <person name="Martin F."/>
        </authorList>
    </citation>
    <scope>NUCLEOTIDE SEQUENCE [LARGE SCALE GENOMIC DNA]</scope>
    <source>
        <strain evidence="3 4">SS14</strain>
    </source>
</reference>
<keyword evidence="4" id="KW-1185">Reference proteome</keyword>
<dbReference type="GO" id="GO:0005737">
    <property type="term" value="C:cytoplasm"/>
    <property type="evidence" value="ECO:0007669"/>
    <property type="project" value="TreeGrafter"/>
</dbReference>
<name>A0A0C9VDP9_SPHS4</name>
<gene>
    <name evidence="3" type="ORF">M422DRAFT_30032</name>
</gene>
<feature type="compositionally biased region" description="Polar residues" evidence="1">
    <location>
        <begin position="262"/>
        <end position="280"/>
    </location>
</feature>
<evidence type="ECO:0000313" key="4">
    <source>
        <dbReference type="Proteomes" id="UP000054279"/>
    </source>
</evidence>
<feature type="compositionally biased region" description="Low complexity" evidence="1">
    <location>
        <begin position="119"/>
        <end position="128"/>
    </location>
</feature>
<dbReference type="InterPro" id="IPR007557">
    <property type="entry name" value="PSP1_C"/>
</dbReference>
<dbReference type="OrthoDB" id="243127at2759"/>
<dbReference type="Proteomes" id="UP000054279">
    <property type="component" value="Unassembled WGS sequence"/>
</dbReference>
<accession>A0A0C9VDP9</accession>
<feature type="region of interest" description="Disordered" evidence="1">
    <location>
        <begin position="115"/>
        <end position="142"/>
    </location>
</feature>
<dbReference type="NCBIfam" id="NF041131">
    <property type="entry name" value="RicT_YaaT_fam"/>
    <property type="match status" value="1"/>
</dbReference>
<dbReference type="InterPro" id="IPR047767">
    <property type="entry name" value="PSP1-like"/>
</dbReference>
<evidence type="ECO:0000259" key="2">
    <source>
        <dbReference type="PROSITE" id="PS51411"/>
    </source>
</evidence>
<feature type="domain" description="PSP1 C-terminal" evidence="2">
    <location>
        <begin position="397"/>
        <end position="482"/>
    </location>
</feature>
<dbReference type="PROSITE" id="PS51411">
    <property type="entry name" value="PSP1_C"/>
    <property type="match status" value="1"/>
</dbReference>
<dbReference type="Pfam" id="PF04468">
    <property type="entry name" value="PSP1"/>
    <property type="match status" value="1"/>
</dbReference>
<organism evidence="3 4">
    <name type="scientific">Sphaerobolus stellatus (strain SS14)</name>
    <dbReference type="NCBI Taxonomy" id="990650"/>
    <lineage>
        <taxon>Eukaryota</taxon>
        <taxon>Fungi</taxon>
        <taxon>Dikarya</taxon>
        <taxon>Basidiomycota</taxon>
        <taxon>Agaricomycotina</taxon>
        <taxon>Agaricomycetes</taxon>
        <taxon>Phallomycetidae</taxon>
        <taxon>Geastrales</taxon>
        <taxon>Sphaerobolaceae</taxon>
        <taxon>Sphaerobolus</taxon>
    </lineage>
</organism>
<sequence length="488" mass="54907">MGIDVLSESELANPFVFDKSQLSPWDILLKYILENSDAELALIHDNDFGMFSFEVNTTAELQDMLNKERPRIIVSDSIGVLDSTHLIASRSKARQGTMDSLDYISWDPIPERTQTPPFSFGSSSSRASTEFPPTPVESPRHNFLSSMRDHPRFASTFEYDESESPPSDNFSKTFDDRLLNGRLQSQSAAQLDLMLGWKHKSSHSSEVTTDFSNGLSPMSRNYNASYPVSVPNNHRNLASSPDLGLSHAYSRHARSPLPSPLTPDNRSSFSNQPPHIPTYLQTHTSRENHSLSGLGKGIPLHAVPSSYPLYIVEFKAGRKDLFYAQDRAMDIREGDLVIVEAHRGKDLGKVINDSITLPEVEAFQKAQADRAAGQVQMGTGDGSSVPPPIGKRDIHPKQIYGKAGSQDTQLLSAKLQDELTALQLCQTKVQKKKLPMEVVDAEYQWDRRRLTFYFIAEKRIELHELVRELFRVYKTRIWMTSLQAPQEQ</sequence>
<dbReference type="PANTHER" id="PTHR43830:SF3">
    <property type="entry name" value="PROTEIN PSP1"/>
    <property type="match status" value="1"/>
</dbReference>
<feature type="region of interest" description="Disordered" evidence="1">
    <location>
        <begin position="251"/>
        <end position="280"/>
    </location>
</feature>
<evidence type="ECO:0000256" key="1">
    <source>
        <dbReference type="SAM" id="MobiDB-lite"/>
    </source>
</evidence>
<dbReference type="PANTHER" id="PTHR43830">
    <property type="entry name" value="PROTEIN PSP1"/>
    <property type="match status" value="1"/>
</dbReference>
<proteinExistence type="predicted"/>
<protein>
    <recommendedName>
        <fullName evidence="2">PSP1 C-terminal domain-containing protein</fullName>
    </recommendedName>
</protein>
<dbReference type="EMBL" id="KN837113">
    <property type="protein sequence ID" value="KIJ45184.1"/>
    <property type="molecule type" value="Genomic_DNA"/>
</dbReference>
<evidence type="ECO:0000313" key="3">
    <source>
        <dbReference type="EMBL" id="KIJ45184.1"/>
    </source>
</evidence>